<dbReference type="Pfam" id="PF07336">
    <property type="entry name" value="ABATE"/>
    <property type="match status" value="1"/>
</dbReference>
<dbReference type="Proteomes" id="UP000197153">
    <property type="component" value="Chromosome 1"/>
</dbReference>
<dbReference type="InterPro" id="IPR010852">
    <property type="entry name" value="ABATE"/>
</dbReference>
<dbReference type="Pfam" id="PF11706">
    <property type="entry name" value="zf-CGNR"/>
    <property type="match status" value="1"/>
</dbReference>
<accession>A0A248JPR1</accession>
<dbReference type="RefSeq" id="WP_088871509.1">
    <property type="nucleotide sequence ID" value="NZ_CP022110.1"/>
</dbReference>
<proteinExistence type="predicted"/>
<dbReference type="PANTHER" id="PTHR35525:SF3">
    <property type="entry name" value="BLL6575 PROTEIN"/>
    <property type="match status" value="1"/>
</dbReference>
<dbReference type="AlphaFoldDB" id="A0A248JPR1"/>
<evidence type="ECO:0000313" key="3">
    <source>
        <dbReference type="Proteomes" id="UP000197153"/>
    </source>
</evidence>
<organism evidence="2 3">
    <name type="scientific">Nitrospirillum viridazoti CBAmc</name>
    <dbReference type="NCBI Taxonomy" id="1441467"/>
    <lineage>
        <taxon>Bacteria</taxon>
        <taxon>Pseudomonadati</taxon>
        <taxon>Pseudomonadota</taxon>
        <taxon>Alphaproteobacteria</taxon>
        <taxon>Rhodospirillales</taxon>
        <taxon>Azospirillaceae</taxon>
        <taxon>Nitrospirillum</taxon>
        <taxon>Nitrospirillum viridazoti</taxon>
    </lineage>
</organism>
<dbReference type="InterPro" id="IPR021005">
    <property type="entry name" value="Znf_CGNR"/>
</dbReference>
<dbReference type="EMBL" id="CP022110">
    <property type="protein sequence ID" value="ASG20675.1"/>
    <property type="molecule type" value="Genomic_DNA"/>
</dbReference>
<protein>
    <recommendedName>
        <fullName evidence="1">Zinc finger CGNR domain-containing protein</fullName>
    </recommendedName>
</protein>
<gene>
    <name evidence="2" type="ORF">Y958_07540</name>
</gene>
<name>A0A248JPR1_9PROT</name>
<dbReference type="InterPro" id="IPR023286">
    <property type="entry name" value="ABATE_dom_sf"/>
</dbReference>
<keyword evidence="3" id="KW-1185">Reference proteome</keyword>
<dbReference type="PANTHER" id="PTHR35525">
    <property type="entry name" value="BLL6575 PROTEIN"/>
    <property type="match status" value="1"/>
</dbReference>
<evidence type="ECO:0000259" key="1">
    <source>
        <dbReference type="Pfam" id="PF11706"/>
    </source>
</evidence>
<reference evidence="2 3" key="1">
    <citation type="submission" date="2017-06" db="EMBL/GenBank/DDBJ databases">
        <title>Complete genome sequence of Nitrospirillum amazonense strain CBAmC, an endophytic nitrogen-fixing and plant growth-promoting bacterium, isolated from sugarcane.</title>
        <authorList>
            <person name="Schwab S."/>
            <person name="dos Santos Teixeira K.R."/>
            <person name="Simoes Araujo J.L."/>
            <person name="Soares Vidal M."/>
            <person name="Borges de Freitas H.R."/>
            <person name="Rivello Crivelaro A.L."/>
            <person name="Bueno de Camargo Nunes A."/>
            <person name="dos Santos C.M."/>
            <person name="Palmeira da Silva Rosa D."/>
            <person name="da Silva Padilha D."/>
            <person name="da Silva E."/>
            <person name="Araujo Terra L."/>
            <person name="Soares Mendes V."/>
            <person name="Farinelli L."/>
            <person name="Magalhaes Cruz L."/>
            <person name="Baldani J.I."/>
        </authorList>
    </citation>
    <scope>NUCLEOTIDE SEQUENCE [LARGE SCALE GENOMIC DNA]</scope>
    <source>
        <strain evidence="2 3">CBAmC</strain>
    </source>
</reference>
<feature type="domain" description="Zinc finger CGNR" evidence="1">
    <location>
        <begin position="178"/>
        <end position="219"/>
    </location>
</feature>
<dbReference type="SUPFAM" id="SSF160904">
    <property type="entry name" value="Jann2411-like"/>
    <property type="match status" value="1"/>
</dbReference>
<sequence length="223" mass="24323">MNADTAAIRPAPMFVGDHLAMDFLNSVALPENPVEWLRDGRDLVAWLEQAGAIEASVVQLFRSQARPTLDAVAVQARELREWFRGVVTAHAGQALTAADASAALAPLNQVLAKDDSRMQVLPADGGSPHPHHHVHAPGVAPNGLALIRVRRWTSPEQLLQPIALAMADLITQADFHLVKACESHNCTLMFLDRTKAHVRRWCSMAVCGNRAKAAAHRARSRRP</sequence>
<evidence type="ECO:0000313" key="2">
    <source>
        <dbReference type="EMBL" id="ASG20675.1"/>
    </source>
</evidence>
<dbReference type="Gene3D" id="1.10.3300.10">
    <property type="entry name" value="Jann2411-like domain"/>
    <property type="match status" value="1"/>
</dbReference>
<dbReference type="KEGG" id="nao:Y958_07540"/>